<name>M3Y3F2_MUSPF</name>
<evidence type="ECO:0000313" key="2">
    <source>
        <dbReference type="Ensembl" id="ENSMPUP00000005853.1"/>
    </source>
</evidence>
<proteinExistence type="predicted"/>
<dbReference type="EMBL" id="AEYP01003722">
    <property type="status" value="NOT_ANNOTATED_CDS"/>
    <property type="molecule type" value="Genomic_DNA"/>
</dbReference>
<sequence>MCFTVAHHEQEPSFKKGSPGPEMPMYGLPPPPHTDLVGSARDRAGSQTGVRRARLCPLWCGVELHEGVLRSGARARTAPEPRKASARWARSRPGCCGGALTQHDK</sequence>
<reference evidence="2" key="1">
    <citation type="submission" date="2024-06" db="UniProtKB">
        <authorList>
            <consortium name="Ensembl"/>
        </authorList>
    </citation>
    <scope>IDENTIFICATION</scope>
</reference>
<dbReference type="InParanoid" id="M3Y3F2"/>
<protein>
    <submittedName>
        <fullName evidence="2">Uncharacterized protein</fullName>
    </submittedName>
</protein>
<dbReference type="HOGENOM" id="CLU_2235692_0_0_1"/>
<organism evidence="2">
    <name type="scientific">Mustela putorius furo</name>
    <name type="common">European domestic ferret</name>
    <name type="synonym">Mustela furo</name>
    <dbReference type="NCBI Taxonomy" id="9669"/>
    <lineage>
        <taxon>Eukaryota</taxon>
        <taxon>Metazoa</taxon>
        <taxon>Chordata</taxon>
        <taxon>Craniata</taxon>
        <taxon>Vertebrata</taxon>
        <taxon>Euteleostomi</taxon>
        <taxon>Mammalia</taxon>
        <taxon>Eutheria</taxon>
        <taxon>Laurasiatheria</taxon>
        <taxon>Carnivora</taxon>
        <taxon>Caniformia</taxon>
        <taxon>Musteloidea</taxon>
        <taxon>Mustelidae</taxon>
        <taxon>Mustelinae</taxon>
        <taxon>Mustela</taxon>
    </lineage>
</organism>
<feature type="compositionally biased region" description="Basic and acidic residues" evidence="1">
    <location>
        <begin position="1"/>
        <end position="14"/>
    </location>
</feature>
<feature type="region of interest" description="Disordered" evidence="1">
    <location>
        <begin position="1"/>
        <end position="45"/>
    </location>
</feature>
<feature type="region of interest" description="Disordered" evidence="1">
    <location>
        <begin position="72"/>
        <end position="105"/>
    </location>
</feature>
<accession>M3Y3F2</accession>
<evidence type="ECO:0000256" key="1">
    <source>
        <dbReference type="SAM" id="MobiDB-lite"/>
    </source>
</evidence>
<dbReference type="AlphaFoldDB" id="M3Y3F2"/>
<dbReference type="Ensembl" id="ENSMPUT00000005955.1">
    <property type="protein sequence ID" value="ENSMPUP00000005853.1"/>
    <property type="gene ID" value="ENSMPUG00000005902.1"/>
</dbReference>